<name>A0A934SFV8_9RHOB</name>
<sequence length="538" mass="59919">MTSFANFAEFIRRGGQASLVLRLQGETSLPEVKEVTVDSFTLSTFEMRLHDVSKESWAYLLGVFQRAKIIPDPEVENVDELIFRHVSNFESLIADLPETDSPSNRYDKIAEISDQLTERFSAVVNQWRQQQLGVTHYIWRSRDDIKVRAAHAERDDRLFSWDNRFSDGHPGDGYNCRCFAEPAILDGAILLTDVRVAVGLSARIATAEGQGLQDALLDTLADGVRTSIPVVRYLYLGVRDFGGDLRPAEEAELRELHQKLSAAIKAVENLDADAVESLAHAFVEHVTAQHADLRQLDLEYRLGLVSEETLLRAYRDVAYLDASTALGGIALTTAAAKLGVRLARAPFRITTIGILAAATRVKALLPARRQTTEMLIARRFAELETQGHGPQRHEGAVTKQMLEDRVLRGIDPMTGTTMDGEKIGRTHSAPRAATRFKTEEAFVVAETHIRRSSIYRDLRDESIHSISVRRGSFEVEVSLEDALGLNYANKVEGVRRVGSRRNPFGTEEIDFKDGIAVAIFKFSSNGEPQLITMYPVGN</sequence>
<evidence type="ECO:0000256" key="1">
    <source>
        <dbReference type="SAM" id="MobiDB-lite"/>
    </source>
</evidence>
<comment type="caution">
    <text evidence="3">The sequence shown here is derived from an EMBL/GenBank/DDBJ whole genome shotgun (WGS) entry which is preliminary data.</text>
</comment>
<evidence type="ECO:0000313" key="4">
    <source>
        <dbReference type="Proteomes" id="UP000640485"/>
    </source>
</evidence>
<dbReference type="RefSeq" id="WP_200683327.1">
    <property type="nucleotide sequence ID" value="NZ_JAEPRQ010000001.1"/>
</dbReference>
<dbReference type="EMBL" id="JAEPRQ010000001">
    <property type="protein sequence ID" value="MBK4214642.1"/>
    <property type="molecule type" value="Genomic_DNA"/>
</dbReference>
<dbReference type="Proteomes" id="UP000640485">
    <property type="component" value="Unassembled WGS sequence"/>
</dbReference>
<dbReference type="AlphaFoldDB" id="A0A934SFV8"/>
<protein>
    <recommendedName>
        <fullName evidence="2">Phage head morphogenesis domain-containing protein</fullName>
    </recommendedName>
</protein>
<evidence type="ECO:0000313" key="3">
    <source>
        <dbReference type="EMBL" id="MBK4214642.1"/>
    </source>
</evidence>
<dbReference type="InterPro" id="IPR006528">
    <property type="entry name" value="Phage_head_morphogenesis_dom"/>
</dbReference>
<reference evidence="3" key="1">
    <citation type="submission" date="2021-01" db="EMBL/GenBank/DDBJ databases">
        <title>Paracoccus amoyensis sp. nov., isolated from the surface seawater along the coast of Xiamen Island, China.</title>
        <authorList>
            <person name="Lyu L."/>
        </authorList>
    </citation>
    <scope>NUCLEOTIDE SEQUENCE</scope>
    <source>
        <strain evidence="3">MJ17</strain>
    </source>
</reference>
<accession>A0A934SFV8</accession>
<feature type="region of interest" description="Disordered" evidence="1">
    <location>
        <begin position="411"/>
        <end position="431"/>
    </location>
</feature>
<organism evidence="3 4">
    <name type="scientific">Paracoccus caeni</name>
    <dbReference type="NCBI Taxonomy" id="657651"/>
    <lineage>
        <taxon>Bacteria</taxon>
        <taxon>Pseudomonadati</taxon>
        <taxon>Pseudomonadota</taxon>
        <taxon>Alphaproteobacteria</taxon>
        <taxon>Rhodobacterales</taxon>
        <taxon>Paracoccaceae</taxon>
        <taxon>Paracoccus</taxon>
    </lineage>
</organism>
<evidence type="ECO:0000259" key="2">
    <source>
        <dbReference type="Pfam" id="PF04233"/>
    </source>
</evidence>
<proteinExistence type="predicted"/>
<dbReference type="Pfam" id="PF04233">
    <property type="entry name" value="Phage_Mu_F"/>
    <property type="match status" value="1"/>
</dbReference>
<feature type="domain" description="Phage head morphogenesis" evidence="2">
    <location>
        <begin position="125"/>
        <end position="179"/>
    </location>
</feature>
<keyword evidence="4" id="KW-1185">Reference proteome</keyword>
<gene>
    <name evidence="3" type="ORF">JJJ17_01740</name>
</gene>